<comment type="caution">
    <text evidence="2">The sequence shown here is derived from an EMBL/GenBank/DDBJ whole genome shotgun (WGS) entry which is preliminary data.</text>
</comment>
<protein>
    <submittedName>
        <fullName evidence="2">Glycosyltransferase family 2 protein</fullName>
    </submittedName>
</protein>
<reference evidence="3" key="1">
    <citation type="submission" date="2023-07" db="EMBL/GenBank/DDBJ databases">
        <title>Novel species isolated from saline lakes on Tibetan Plateau.</title>
        <authorList>
            <person name="Lu H."/>
        </authorList>
    </citation>
    <scope>NUCLEOTIDE SEQUENCE [LARGE SCALE GENOMIC DNA]</scope>
    <source>
        <strain evidence="3">CAK8W</strain>
    </source>
</reference>
<dbReference type="RefSeq" id="WP_224461781.1">
    <property type="nucleotide sequence ID" value="NZ_JAIQZE010000012.1"/>
</dbReference>
<gene>
    <name evidence="2" type="ORF">LB452_10975</name>
</gene>
<dbReference type="Proteomes" id="UP001199314">
    <property type="component" value="Unassembled WGS sequence"/>
</dbReference>
<dbReference type="InterPro" id="IPR001173">
    <property type="entry name" value="Glyco_trans_2-like"/>
</dbReference>
<keyword evidence="3" id="KW-1185">Reference proteome</keyword>
<evidence type="ECO:0000259" key="1">
    <source>
        <dbReference type="Pfam" id="PF00535"/>
    </source>
</evidence>
<accession>A0ABS7XKD3</accession>
<organism evidence="2 3">
    <name type="scientific">Psychroflexus longus</name>
    <dbReference type="NCBI Taxonomy" id="2873596"/>
    <lineage>
        <taxon>Bacteria</taxon>
        <taxon>Pseudomonadati</taxon>
        <taxon>Bacteroidota</taxon>
        <taxon>Flavobacteriia</taxon>
        <taxon>Flavobacteriales</taxon>
        <taxon>Flavobacteriaceae</taxon>
        <taxon>Psychroflexus</taxon>
    </lineage>
</organism>
<dbReference type="Gene3D" id="3.90.550.10">
    <property type="entry name" value="Spore Coat Polysaccharide Biosynthesis Protein SpsA, Chain A"/>
    <property type="match status" value="1"/>
</dbReference>
<dbReference type="Pfam" id="PF00535">
    <property type="entry name" value="Glycos_transf_2"/>
    <property type="match status" value="1"/>
</dbReference>
<dbReference type="PANTHER" id="PTHR22916">
    <property type="entry name" value="GLYCOSYLTRANSFERASE"/>
    <property type="match status" value="1"/>
</dbReference>
<name>A0ABS7XKD3_9FLAO</name>
<evidence type="ECO:0000313" key="2">
    <source>
        <dbReference type="EMBL" id="MBZ9779444.1"/>
    </source>
</evidence>
<dbReference type="InterPro" id="IPR029044">
    <property type="entry name" value="Nucleotide-diphossugar_trans"/>
</dbReference>
<dbReference type="SUPFAM" id="SSF53448">
    <property type="entry name" value="Nucleotide-diphospho-sugar transferases"/>
    <property type="match status" value="1"/>
</dbReference>
<sequence length="333" mass="39014">MTLPKVSIIIPNYNHAHFLDERINSVLNQTFQDFEVILLDDCSTDDSLKILDKYKSHPKVSHYKVNKHNSGSVFRQWVKGIKLSKGEYIWIAESDDVAHPEFLEETLNFILDKKDFGLVFTKSTIIDEKGNETGGEFKPHNKDSEFKISGPDLVSEYLVKSMVIANASSVLFKAESFKFIDFNKLIGFKNTGDRYSYIQIGLNSTIYFLDRSLNYYRSHNSNTTKKNILNKSIYKDRLRIVDDLIKHFSKNASASLNLKEFYVKHLFIFYKVNSLVVNQKVLGKLLKYSYLNFSIYLKFSFLNILSSVFKRHLPHRIRKYYKEMIKREFEIKI</sequence>
<dbReference type="EMBL" id="JAIQZE010000012">
    <property type="protein sequence ID" value="MBZ9779444.1"/>
    <property type="molecule type" value="Genomic_DNA"/>
</dbReference>
<proteinExistence type="predicted"/>
<evidence type="ECO:0000313" key="3">
    <source>
        <dbReference type="Proteomes" id="UP001199314"/>
    </source>
</evidence>
<dbReference type="PANTHER" id="PTHR22916:SF3">
    <property type="entry name" value="UDP-GLCNAC:BETAGAL BETA-1,3-N-ACETYLGLUCOSAMINYLTRANSFERASE-LIKE PROTEIN 1"/>
    <property type="match status" value="1"/>
</dbReference>
<feature type="domain" description="Glycosyltransferase 2-like" evidence="1">
    <location>
        <begin position="7"/>
        <end position="117"/>
    </location>
</feature>